<evidence type="ECO:0000259" key="5">
    <source>
        <dbReference type="PROSITE" id="PS50850"/>
    </source>
</evidence>
<feature type="transmembrane region" description="Helical" evidence="4">
    <location>
        <begin position="51"/>
        <end position="68"/>
    </location>
</feature>
<feature type="transmembrane region" description="Helical" evidence="4">
    <location>
        <begin position="250"/>
        <end position="269"/>
    </location>
</feature>
<dbReference type="PANTHER" id="PTHR42910:SF1">
    <property type="entry name" value="MAJOR FACILITATOR SUPERFAMILY (MFS) PROFILE DOMAIN-CONTAINING PROTEIN"/>
    <property type="match status" value="1"/>
</dbReference>
<dbReference type="RefSeq" id="WP_133493803.1">
    <property type="nucleotide sequence ID" value="NZ_BMLU01000001.1"/>
</dbReference>
<dbReference type="InterPro" id="IPR020846">
    <property type="entry name" value="MFS_dom"/>
</dbReference>
<comment type="caution">
    <text evidence="6">The sequence shown here is derived from an EMBL/GenBank/DDBJ whole genome shotgun (WGS) entry which is preliminary data.</text>
</comment>
<keyword evidence="7" id="KW-1185">Reference proteome</keyword>
<feature type="transmembrane region" description="Helical" evidence="4">
    <location>
        <begin position="80"/>
        <end position="98"/>
    </location>
</feature>
<protein>
    <submittedName>
        <fullName evidence="6">Putative MFS family arabinose efflux permease</fullName>
    </submittedName>
</protein>
<evidence type="ECO:0000256" key="4">
    <source>
        <dbReference type="SAM" id="Phobius"/>
    </source>
</evidence>
<feature type="transmembrane region" description="Helical" evidence="4">
    <location>
        <begin position="219"/>
        <end position="238"/>
    </location>
</feature>
<keyword evidence="1 4" id="KW-0812">Transmembrane</keyword>
<feature type="transmembrane region" description="Helical" evidence="4">
    <location>
        <begin position="342"/>
        <end position="362"/>
    </location>
</feature>
<feature type="transmembrane region" description="Helical" evidence="4">
    <location>
        <begin position="304"/>
        <end position="321"/>
    </location>
</feature>
<evidence type="ECO:0000256" key="2">
    <source>
        <dbReference type="ARBA" id="ARBA00022989"/>
    </source>
</evidence>
<feature type="transmembrane region" description="Helical" evidence="4">
    <location>
        <begin position="137"/>
        <end position="156"/>
    </location>
</feature>
<dbReference type="AlphaFoldDB" id="A0A4R6FXF8"/>
<feature type="transmembrane region" description="Helical" evidence="4">
    <location>
        <begin position="104"/>
        <end position="125"/>
    </location>
</feature>
<feature type="transmembrane region" description="Helical" evidence="4">
    <location>
        <begin position="168"/>
        <end position="187"/>
    </location>
</feature>
<feature type="transmembrane region" description="Helical" evidence="4">
    <location>
        <begin position="368"/>
        <end position="389"/>
    </location>
</feature>
<evidence type="ECO:0000313" key="6">
    <source>
        <dbReference type="EMBL" id="TDN86602.1"/>
    </source>
</evidence>
<dbReference type="GO" id="GO:0022857">
    <property type="term" value="F:transmembrane transporter activity"/>
    <property type="evidence" value="ECO:0007669"/>
    <property type="project" value="InterPro"/>
</dbReference>
<name>A0A4R6FXF8_9SPHN</name>
<dbReference type="SUPFAM" id="SSF103473">
    <property type="entry name" value="MFS general substrate transporter"/>
    <property type="match status" value="1"/>
</dbReference>
<organism evidence="6 7">
    <name type="scientific">Stakelama pacifica</name>
    <dbReference type="NCBI Taxonomy" id="517720"/>
    <lineage>
        <taxon>Bacteria</taxon>
        <taxon>Pseudomonadati</taxon>
        <taxon>Pseudomonadota</taxon>
        <taxon>Alphaproteobacteria</taxon>
        <taxon>Sphingomonadales</taxon>
        <taxon>Sphingomonadaceae</taxon>
        <taxon>Stakelama</taxon>
    </lineage>
</organism>
<feature type="transmembrane region" description="Helical" evidence="4">
    <location>
        <begin position="12"/>
        <end position="31"/>
    </location>
</feature>
<sequence length="397" mass="41214">MTENAHPSGLSRPLLLLMSATCGVLVANIYYAQTLIDTIGPEIGLSPQSAGLITTLTQLGYGAGLALFVPLGDLFENRRLALLAVAGTILGCIGVALSTGPATFLLASLVTGICATGAQIVLPLASHLARPERQGSVIGTIMSGLLFGIMLSRPLASFAADLAGWRSIFYASALAMSAIALLLLYFCPQRTPETRLSYSAIIASVWRQFRQHRSLRMRALYQSAMFAVFNLFWTAAPLQLLGPMGFSHQQVAWFALAGAGGALAAPLAGKLADHGLIWWTTLGAMLLIVLGFVGAGFAAAAGSFIAFAITAILIDAAVQLNQITGQKIIFALSQDARSRVNAAYMTAMFVVGASGSVLGSATFEAGGWRLSAAAGAAIGAVVLAAFLLFDRGASSAE</sequence>
<reference evidence="6 7" key="1">
    <citation type="submission" date="2019-03" db="EMBL/GenBank/DDBJ databases">
        <title>Genomic Encyclopedia of Type Strains, Phase IV (KMG-IV): sequencing the most valuable type-strain genomes for metagenomic binning, comparative biology and taxonomic classification.</title>
        <authorList>
            <person name="Goeker M."/>
        </authorList>
    </citation>
    <scope>NUCLEOTIDE SEQUENCE [LARGE SCALE GENOMIC DNA]</scope>
    <source>
        <strain evidence="6 7">DSM 25059</strain>
    </source>
</reference>
<dbReference type="PANTHER" id="PTHR42910">
    <property type="entry name" value="TRANSPORTER SCO4007-RELATED"/>
    <property type="match status" value="1"/>
</dbReference>
<dbReference type="Proteomes" id="UP000295493">
    <property type="component" value="Unassembled WGS sequence"/>
</dbReference>
<feature type="transmembrane region" description="Helical" evidence="4">
    <location>
        <begin position="276"/>
        <end position="298"/>
    </location>
</feature>
<accession>A0A4R6FXF8</accession>
<dbReference type="OrthoDB" id="9815356at2"/>
<evidence type="ECO:0000313" key="7">
    <source>
        <dbReference type="Proteomes" id="UP000295493"/>
    </source>
</evidence>
<proteinExistence type="predicted"/>
<dbReference type="PROSITE" id="PS50850">
    <property type="entry name" value="MFS"/>
    <property type="match status" value="1"/>
</dbReference>
<evidence type="ECO:0000256" key="3">
    <source>
        <dbReference type="ARBA" id="ARBA00023136"/>
    </source>
</evidence>
<dbReference type="InterPro" id="IPR011701">
    <property type="entry name" value="MFS"/>
</dbReference>
<dbReference type="EMBL" id="SNWD01000001">
    <property type="protein sequence ID" value="TDN86602.1"/>
    <property type="molecule type" value="Genomic_DNA"/>
</dbReference>
<dbReference type="InterPro" id="IPR036259">
    <property type="entry name" value="MFS_trans_sf"/>
</dbReference>
<dbReference type="CDD" id="cd17324">
    <property type="entry name" value="MFS_NepI_like"/>
    <property type="match status" value="1"/>
</dbReference>
<dbReference type="Pfam" id="PF07690">
    <property type="entry name" value="MFS_1"/>
    <property type="match status" value="1"/>
</dbReference>
<gene>
    <name evidence="6" type="ORF">EV664_101176</name>
</gene>
<evidence type="ECO:0000256" key="1">
    <source>
        <dbReference type="ARBA" id="ARBA00022692"/>
    </source>
</evidence>
<keyword evidence="3 4" id="KW-0472">Membrane</keyword>
<feature type="domain" description="Major facilitator superfamily (MFS) profile" evidence="5">
    <location>
        <begin position="14"/>
        <end position="397"/>
    </location>
</feature>
<keyword evidence="2 4" id="KW-1133">Transmembrane helix</keyword>
<dbReference type="Gene3D" id="1.20.1250.20">
    <property type="entry name" value="MFS general substrate transporter like domains"/>
    <property type="match status" value="1"/>
</dbReference>